<feature type="transmembrane region" description="Helical" evidence="5">
    <location>
        <begin position="12"/>
        <end position="35"/>
    </location>
</feature>
<dbReference type="InterPro" id="IPR004089">
    <property type="entry name" value="MCPsignal_dom"/>
</dbReference>
<dbReference type="AlphaFoldDB" id="A0AAU7F6X8"/>
<dbReference type="GO" id="GO:0016020">
    <property type="term" value="C:membrane"/>
    <property type="evidence" value="ECO:0007669"/>
    <property type="project" value="UniProtKB-SubCell"/>
</dbReference>
<dbReference type="InterPro" id="IPR004090">
    <property type="entry name" value="Chemotax_Me-accpt_rcpt"/>
</dbReference>
<dbReference type="KEGG" id="cmav:ABHF33_11925"/>
<evidence type="ECO:0000259" key="7">
    <source>
        <dbReference type="PROSITE" id="PS50885"/>
    </source>
</evidence>
<dbReference type="GO" id="GO:0006935">
    <property type="term" value="P:chemotaxis"/>
    <property type="evidence" value="ECO:0007669"/>
    <property type="project" value="InterPro"/>
</dbReference>
<dbReference type="PROSITE" id="PS50885">
    <property type="entry name" value="HAMP"/>
    <property type="match status" value="1"/>
</dbReference>
<evidence type="ECO:0000259" key="6">
    <source>
        <dbReference type="PROSITE" id="PS50111"/>
    </source>
</evidence>
<keyword evidence="2 4" id="KW-0807">Transducer</keyword>
<dbReference type="Pfam" id="PF12729">
    <property type="entry name" value="4HB_MCP_1"/>
    <property type="match status" value="1"/>
</dbReference>
<dbReference type="Gene3D" id="1.10.287.950">
    <property type="entry name" value="Methyl-accepting chemotaxis protein"/>
    <property type="match status" value="1"/>
</dbReference>
<proteinExistence type="inferred from homology"/>
<reference evidence="8" key="1">
    <citation type="submission" date="2024-05" db="EMBL/GenBank/DDBJ databases">
        <authorList>
            <person name="Yang L."/>
            <person name="Pan L."/>
        </authorList>
    </citation>
    <scope>NUCLEOTIDE SEQUENCE</scope>
    <source>
        <strain evidence="8">FCG-7</strain>
    </source>
</reference>
<evidence type="ECO:0000256" key="1">
    <source>
        <dbReference type="ARBA" id="ARBA00004370"/>
    </source>
</evidence>
<dbReference type="SMART" id="SM00283">
    <property type="entry name" value="MA"/>
    <property type="match status" value="1"/>
</dbReference>
<name>A0AAU7F6X8_9NEIS</name>
<dbReference type="SMART" id="SM00304">
    <property type="entry name" value="HAMP"/>
    <property type="match status" value="2"/>
</dbReference>
<dbReference type="Gene3D" id="6.10.340.10">
    <property type="match status" value="1"/>
</dbReference>
<evidence type="ECO:0000256" key="5">
    <source>
        <dbReference type="SAM" id="Phobius"/>
    </source>
</evidence>
<dbReference type="PRINTS" id="PR00260">
    <property type="entry name" value="CHEMTRNSDUCR"/>
</dbReference>
<accession>A0AAU7F6X8</accession>
<dbReference type="SUPFAM" id="SSF58104">
    <property type="entry name" value="Methyl-accepting chemotaxis protein (MCP) signaling domain"/>
    <property type="match status" value="1"/>
</dbReference>
<feature type="domain" description="Methyl-accepting transducer" evidence="6">
    <location>
        <begin position="272"/>
        <end position="508"/>
    </location>
</feature>
<protein>
    <submittedName>
        <fullName evidence="8">Methyl-accepting chemotaxis protein</fullName>
    </submittedName>
</protein>
<dbReference type="CDD" id="cd11386">
    <property type="entry name" value="MCP_signal"/>
    <property type="match status" value="1"/>
</dbReference>
<organism evidence="8">
    <name type="scientific">Chitinibacter mangrovi</name>
    <dbReference type="NCBI Taxonomy" id="3153927"/>
    <lineage>
        <taxon>Bacteria</taxon>
        <taxon>Pseudomonadati</taxon>
        <taxon>Pseudomonadota</taxon>
        <taxon>Betaproteobacteria</taxon>
        <taxon>Neisseriales</taxon>
        <taxon>Chitinibacteraceae</taxon>
        <taxon>Chitinibacter</taxon>
    </lineage>
</organism>
<dbReference type="RefSeq" id="WP_348944171.1">
    <property type="nucleotide sequence ID" value="NZ_CP157355.1"/>
</dbReference>
<dbReference type="PROSITE" id="PS50111">
    <property type="entry name" value="CHEMOTAXIS_TRANSDUC_2"/>
    <property type="match status" value="1"/>
</dbReference>
<comment type="similarity">
    <text evidence="3">Belongs to the methyl-accepting chemotaxis (MCP) protein family.</text>
</comment>
<sequence length="544" mass="58835">MLWFDDIRLRYKLLINFALSGGLLIATILFCVWQIKDVGTATKDIASSWLPSVQATGEISQLRLRYRVRSLEYLLPGNADEKLKLEKSLEKLDSEVQQSFQNYEKYIDPNDANEREQFQLAQAAAREYRDVVLQAMALAKAGDEEGAQNLRKNEWVKAANKVRDQTDLLVKLNRDGSDLAAHQAEQQIAHASSAAWFSLLGSAVLALLLSWSIARRIERRLEVLNVAARQIATGDLRGAKLESGRDEVGTLAESIAKMQDALRQAMGESHQGIGAINRAADTLKQTIDEIDQSSRIQSQAASSIAANVEELVVSINHITSNTTDATRLADNSDLHAKEGHQSLTQLSGQIGEVAQVVRSAAEQIAQLASESERISSIVAVIREIADQTNLLALNAAIEAARAGETGRGFAVVADEVRKLAERTAQSTGEIASMVQGIQSSTAKVVQGIDQGVTLVENSVGLAQSAGDSIASLRSMAQQVARIIRELGTTLQQQSSASNDVAQKIEEISAQAEQSSRTLSNTAGAASSLNQTAANLQQSIARFRL</sequence>
<evidence type="ECO:0000256" key="2">
    <source>
        <dbReference type="ARBA" id="ARBA00023224"/>
    </source>
</evidence>
<dbReference type="PANTHER" id="PTHR32089">
    <property type="entry name" value="METHYL-ACCEPTING CHEMOTAXIS PROTEIN MCPB"/>
    <property type="match status" value="1"/>
</dbReference>
<evidence type="ECO:0000313" key="8">
    <source>
        <dbReference type="EMBL" id="XBL99769.1"/>
    </source>
</evidence>
<keyword evidence="5" id="KW-1133">Transmembrane helix</keyword>
<dbReference type="InterPro" id="IPR024478">
    <property type="entry name" value="HlyB_4HB_MCP"/>
</dbReference>
<dbReference type="Pfam" id="PF00015">
    <property type="entry name" value="MCPsignal"/>
    <property type="match status" value="1"/>
</dbReference>
<feature type="domain" description="HAMP" evidence="7">
    <location>
        <begin position="215"/>
        <end position="267"/>
    </location>
</feature>
<evidence type="ECO:0000256" key="3">
    <source>
        <dbReference type="ARBA" id="ARBA00029447"/>
    </source>
</evidence>
<dbReference type="Pfam" id="PF00672">
    <property type="entry name" value="HAMP"/>
    <property type="match status" value="1"/>
</dbReference>
<dbReference type="FunFam" id="1.10.287.950:FF:000001">
    <property type="entry name" value="Methyl-accepting chemotaxis sensory transducer"/>
    <property type="match status" value="1"/>
</dbReference>
<keyword evidence="5" id="KW-0812">Transmembrane</keyword>
<dbReference type="PANTHER" id="PTHR32089:SF112">
    <property type="entry name" value="LYSOZYME-LIKE PROTEIN-RELATED"/>
    <property type="match status" value="1"/>
</dbReference>
<dbReference type="CDD" id="cd06225">
    <property type="entry name" value="HAMP"/>
    <property type="match status" value="1"/>
</dbReference>
<dbReference type="GO" id="GO:0007165">
    <property type="term" value="P:signal transduction"/>
    <property type="evidence" value="ECO:0007669"/>
    <property type="project" value="UniProtKB-KW"/>
</dbReference>
<comment type="subcellular location">
    <subcellularLocation>
        <location evidence="1">Membrane</location>
    </subcellularLocation>
</comment>
<keyword evidence="5" id="KW-0472">Membrane</keyword>
<gene>
    <name evidence="8" type="ORF">ABHF33_11925</name>
</gene>
<dbReference type="EMBL" id="CP157355">
    <property type="protein sequence ID" value="XBL99769.1"/>
    <property type="molecule type" value="Genomic_DNA"/>
</dbReference>
<evidence type="ECO:0000256" key="4">
    <source>
        <dbReference type="PROSITE-ProRule" id="PRU00284"/>
    </source>
</evidence>
<dbReference type="InterPro" id="IPR003660">
    <property type="entry name" value="HAMP_dom"/>
</dbReference>
<dbReference type="GO" id="GO:0004888">
    <property type="term" value="F:transmembrane signaling receptor activity"/>
    <property type="evidence" value="ECO:0007669"/>
    <property type="project" value="InterPro"/>
</dbReference>